<dbReference type="GO" id="GO:0005524">
    <property type="term" value="F:ATP binding"/>
    <property type="evidence" value="ECO:0007669"/>
    <property type="project" value="UniProtKB-KW"/>
</dbReference>
<protein>
    <submittedName>
        <fullName evidence="18">Putative Actin</fullName>
    </submittedName>
</protein>
<keyword evidence="4" id="KW-0963">Cytoplasm</keyword>
<comment type="catalytic activity">
    <reaction evidence="14">
        <text>ATP + H2O = ADP + phosphate + H(+)</text>
        <dbReference type="Rhea" id="RHEA:13065"/>
        <dbReference type="ChEBI" id="CHEBI:15377"/>
        <dbReference type="ChEBI" id="CHEBI:15378"/>
        <dbReference type="ChEBI" id="CHEBI:30616"/>
        <dbReference type="ChEBI" id="CHEBI:43474"/>
        <dbReference type="ChEBI" id="CHEBI:456216"/>
    </reaction>
</comment>
<dbReference type="SMART" id="SM00268">
    <property type="entry name" value="ACTIN"/>
    <property type="match status" value="1"/>
</dbReference>
<dbReference type="Pfam" id="PF13410">
    <property type="entry name" value="GST_C_2"/>
    <property type="match status" value="1"/>
</dbReference>
<organism evidence="18 19">
    <name type="scientific">Cocos nucifera</name>
    <name type="common">Coconut palm</name>
    <dbReference type="NCBI Taxonomy" id="13894"/>
    <lineage>
        <taxon>Eukaryota</taxon>
        <taxon>Viridiplantae</taxon>
        <taxon>Streptophyta</taxon>
        <taxon>Embryophyta</taxon>
        <taxon>Tracheophyta</taxon>
        <taxon>Spermatophyta</taxon>
        <taxon>Magnoliopsida</taxon>
        <taxon>Liliopsida</taxon>
        <taxon>Arecaceae</taxon>
        <taxon>Arecoideae</taxon>
        <taxon>Cocoseae</taxon>
        <taxon>Attaleinae</taxon>
        <taxon>Cocos</taxon>
    </lineage>
</organism>
<evidence type="ECO:0000256" key="16">
    <source>
        <dbReference type="RuleBase" id="RU000487"/>
    </source>
</evidence>
<dbReference type="GO" id="GO:0016787">
    <property type="term" value="F:hydrolase activity"/>
    <property type="evidence" value="ECO:0007669"/>
    <property type="project" value="UniProtKB-KW"/>
</dbReference>
<comment type="catalytic activity">
    <reaction evidence="13">
        <text>RX + glutathione = an S-substituted glutathione + a halide anion + H(+)</text>
        <dbReference type="Rhea" id="RHEA:16437"/>
        <dbReference type="ChEBI" id="CHEBI:15378"/>
        <dbReference type="ChEBI" id="CHEBI:16042"/>
        <dbReference type="ChEBI" id="CHEBI:17792"/>
        <dbReference type="ChEBI" id="CHEBI:57925"/>
        <dbReference type="ChEBI" id="CHEBI:90779"/>
        <dbReference type="EC" id="2.5.1.18"/>
    </reaction>
</comment>
<dbReference type="FunFam" id="3.30.420.40:FF:000404">
    <property type="entry name" value="Major actin"/>
    <property type="match status" value="1"/>
</dbReference>
<dbReference type="Proteomes" id="UP000797356">
    <property type="component" value="Chromosome 16"/>
</dbReference>
<keyword evidence="10" id="KW-0560">Oxidoreductase</keyword>
<dbReference type="GO" id="GO:0004364">
    <property type="term" value="F:glutathione transferase activity"/>
    <property type="evidence" value="ECO:0007669"/>
    <property type="project" value="UniProtKB-EC"/>
</dbReference>
<evidence type="ECO:0000256" key="2">
    <source>
        <dbReference type="ARBA" id="ARBA00004245"/>
    </source>
</evidence>
<evidence type="ECO:0000256" key="12">
    <source>
        <dbReference type="ARBA" id="ARBA00024194"/>
    </source>
</evidence>
<dbReference type="AlphaFoldDB" id="A0A8K0IYU2"/>
<dbReference type="InterPro" id="IPR036282">
    <property type="entry name" value="Glutathione-S-Trfase_C_sf"/>
</dbReference>
<dbReference type="GO" id="GO:0045174">
    <property type="term" value="F:glutathione dehydrogenase (ascorbate) activity"/>
    <property type="evidence" value="ECO:0007669"/>
    <property type="project" value="UniProtKB-EC"/>
</dbReference>
<dbReference type="InterPro" id="IPR004045">
    <property type="entry name" value="Glutathione_S-Trfase_N"/>
</dbReference>
<dbReference type="PROSITE" id="PS00432">
    <property type="entry name" value="ACTINS_2"/>
    <property type="match status" value="1"/>
</dbReference>
<gene>
    <name evidence="18" type="ORF">COCNU_16G007420</name>
</gene>
<dbReference type="Pfam" id="PF13417">
    <property type="entry name" value="GST_N_3"/>
    <property type="match status" value="1"/>
</dbReference>
<comment type="catalytic activity">
    <reaction evidence="15">
        <text>L-dehydroascorbate + 2 glutathione = glutathione disulfide + L-ascorbate</text>
        <dbReference type="Rhea" id="RHEA:24424"/>
        <dbReference type="ChEBI" id="CHEBI:38290"/>
        <dbReference type="ChEBI" id="CHEBI:57925"/>
        <dbReference type="ChEBI" id="CHEBI:58297"/>
        <dbReference type="ChEBI" id="CHEBI:58539"/>
        <dbReference type="EC" id="1.8.5.1"/>
    </reaction>
</comment>
<evidence type="ECO:0000256" key="10">
    <source>
        <dbReference type="ARBA" id="ARBA00023002"/>
    </source>
</evidence>
<dbReference type="GO" id="GO:0005856">
    <property type="term" value="C:cytoskeleton"/>
    <property type="evidence" value="ECO:0007669"/>
    <property type="project" value="UniProtKB-SubCell"/>
</dbReference>
<dbReference type="SFLD" id="SFLDG00358">
    <property type="entry name" value="Main_(cytGST)"/>
    <property type="match status" value="1"/>
</dbReference>
<comment type="similarity">
    <text evidence="3 16">Belongs to the actin family.</text>
</comment>
<dbReference type="FunFam" id="3.30.420.40:FF:000058">
    <property type="entry name" value="Putative actin-related protein 5"/>
    <property type="match status" value="1"/>
</dbReference>
<dbReference type="CDD" id="cd00570">
    <property type="entry name" value="GST_N_family"/>
    <property type="match status" value="1"/>
</dbReference>
<proteinExistence type="inferred from homology"/>
<dbReference type="InterPro" id="IPR043129">
    <property type="entry name" value="ATPase_NBD"/>
</dbReference>
<name>A0A8K0IYU2_COCNU</name>
<reference evidence="18" key="2">
    <citation type="submission" date="2019-07" db="EMBL/GenBank/DDBJ databases">
        <authorList>
            <person name="Yang Y."/>
            <person name="Bocs S."/>
            <person name="Baudouin L."/>
        </authorList>
    </citation>
    <scope>NUCLEOTIDE SEQUENCE</scope>
    <source>
        <tissue evidence="18">Spear leaf of Hainan Tall coconut</tissue>
    </source>
</reference>
<dbReference type="PRINTS" id="PR00190">
    <property type="entry name" value="ACTIN"/>
</dbReference>
<evidence type="ECO:0000256" key="13">
    <source>
        <dbReference type="ARBA" id="ARBA00047960"/>
    </source>
</evidence>
<dbReference type="Gene3D" id="3.40.30.10">
    <property type="entry name" value="Glutaredoxin"/>
    <property type="match status" value="1"/>
</dbReference>
<dbReference type="Gene3D" id="1.20.1050.10">
    <property type="match status" value="1"/>
</dbReference>
<evidence type="ECO:0000256" key="11">
    <source>
        <dbReference type="ARBA" id="ARBA00023212"/>
    </source>
</evidence>
<dbReference type="EMBL" id="CM017887">
    <property type="protein sequence ID" value="KAG1371648.1"/>
    <property type="molecule type" value="Genomic_DNA"/>
</dbReference>
<keyword evidence="6" id="KW-0808">Transferase</keyword>
<dbReference type="SUPFAM" id="SSF52833">
    <property type="entry name" value="Thioredoxin-like"/>
    <property type="match status" value="1"/>
</dbReference>
<accession>A0A8K0IYU2</accession>
<evidence type="ECO:0000256" key="15">
    <source>
        <dbReference type="ARBA" id="ARBA00049544"/>
    </source>
</evidence>
<dbReference type="FunFam" id="1.20.1050.10:FF:000029">
    <property type="entry name" value="Glutathione S-transferase DHAR3, chloroplastic"/>
    <property type="match status" value="1"/>
</dbReference>
<dbReference type="InterPro" id="IPR036249">
    <property type="entry name" value="Thioredoxin-like_sf"/>
</dbReference>
<evidence type="ECO:0000313" key="19">
    <source>
        <dbReference type="Proteomes" id="UP000797356"/>
    </source>
</evidence>
<comment type="subcellular location">
    <subcellularLocation>
        <location evidence="2">Cytoplasm</location>
        <location evidence="2">Cytoskeleton</location>
    </subcellularLocation>
</comment>
<evidence type="ECO:0000256" key="9">
    <source>
        <dbReference type="ARBA" id="ARBA00022840"/>
    </source>
</evidence>
<evidence type="ECO:0000256" key="5">
    <source>
        <dbReference type="ARBA" id="ARBA00022575"/>
    </source>
</evidence>
<evidence type="ECO:0000256" key="6">
    <source>
        <dbReference type="ARBA" id="ARBA00022679"/>
    </source>
</evidence>
<feature type="domain" description="GST N-terminal" evidence="17">
    <location>
        <begin position="18"/>
        <end position="97"/>
    </location>
</feature>
<dbReference type="CDD" id="cd10224">
    <property type="entry name" value="ASKHA_NBD_actin"/>
    <property type="match status" value="1"/>
</dbReference>
<keyword evidence="19" id="KW-1185">Reference proteome</keyword>
<dbReference type="InterPro" id="IPR004001">
    <property type="entry name" value="Actin_CS"/>
</dbReference>
<comment type="function">
    <text evidence="1">Essential component of cell cytoskeleton; plays an important role in cytoplasmic streaming, cell shape determination, cell division, organelle movement and extension growth.</text>
</comment>
<evidence type="ECO:0000256" key="14">
    <source>
        <dbReference type="ARBA" id="ARBA00049360"/>
    </source>
</evidence>
<dbReference type="PROSITE" id="PS50404">
    <property type="entry name" value="GST_NTER"/>
    <property type="match status" value="1"/>
</dbReference>
<keyword evidence="8" id="KW-0378">Hydrolase</keyword>
<dbReference type="InterPro" id="IPR040079">
    <property type="entry name" value="Glutathione_S-Trfase"/>
</dbReference>
<comment type="caution">
    <text evidence="18">The sequence shown here is derived from an EMBL/GenBank/DDBJ whole genome shotgun (WGS) entry which is preliminary data.</text>
</comment>
<dbReference type="GO" id="GO:0048767">
    <property type="term" value="P:root hair elongation"/>
    <property type="evidence" value="ECO:0007669"/>
    <property type="project" value="UniProtKB-ARBA"/>
</dbReference>
<dbReference type="OrthoDB" id="503831at2759"/>
<evidence type="ECO:0000256" key="4">
    <source>
        <dbReference type="ARBA" id="ARBA00022490"/>
    </source>
</evidence>
<keyword evidence="7" id="KW-0547">Nucleotide-binding</keyword>
<keyword evidence="11" id="KW-0206">Cytoskeleton</keyword>
<dbReference type="SUPFAM" id="SSF53067">
    <property type="entry name" value="Actin-like ATPase domain"/>
    <property type="match status" value="2"/>
</dbReference>
<reference evidence="18" key="1">
    <citation type="journal article" date="2017" name="Gigascience">
        <title>The genome draft of coconut (Cocos nucifera).</title>
        <authorList>
            <person name="Xiao Y."/>
            <person name="Xu P."/>
            <person name="Fan H."/>
            <person name="Baudouin L."/>
            <person name="Xia W."/>
            <person name="Bocs S."/>
            <person name="Xu J."/>
            <person name="Li Q."/>
            <person name="Guo A."/>
            <person name="Zhou L."/>
            <person name="Li J."/>
            <person name="Wu Y."/>
            <person name="Ma Z."/>
            <person name="Armero A."/>
            <person name="Issali A.E."/>
            <person name="Liu N."/>
            <person name="Peng M."/>
            <person name="Yang Y."/>
        </authorList>
    </citation>
    <scope>NUCLEOTIDE SEQUENCE</scope>
    <source>
        <tissue evidence="18">Spear leaf of Hainan Tall coconut</tissue>
    </source>
</reference>
<evidence type="ECO:0000313" key="18">
    <source>
        <dbReference type="EMBL" id="KAG1371648.1"/>
    </source>
</evidence>
<keyword evidence="9" id="KW-0067">ATP-binding</keyword>
<keyword evidence="5" id="KW-0216">Detoxification</keyword>
<dbReference type="FunFam" id="3.40.30.10:FF:000102">
    <property type="entry name" value="Glutathione S-transferase DHAR3 chloroplastic"/>
    <property type="match status" value="1"/>
</dbReference>
<evidence type="ECO:0000256" key="1">
    <source>
        <dbReference type="ARBA" id="ARBA00003589"/>
    </source>
</evidence>
<evidence type="ECO:0000259" key="17">
    <source>
        <dbReference type="PROSITE" id="PS50404"/>
    </source>
</evidence>
<dbReference type="FunFam" id="3.30.420.40:FF:000291">
    <property type="entry name" value="Actin, alpha skeletal muscle"/>
    <property type="match status" value="1"/>
</dbReference>
<comment type="similarity">
    <text evidence="12">Belongs to the GST superfamily. DHAR family.</text>
</comment>
<dbReference type="SFLD" id="SFLDS00019">
    <property type="entry name" value="Glutathione_Transferase_(cytos"/>
    <property type="match status" value="1"/>
</dbReference>
<sequence>MAAADASPKPVEVCVKAATGAPDIVGDCPFCQRVLLTLEEKKVPYELKLINLDNKPDWFLAISPEGKVPVFKSNDDKWVSDSDVITQIIEEKYPNPSLVTPQEHSSVASKIFSSFVKFLKSKDPNDGSERALLDELRALDEHLKAHGPYINGENISAVDLSLAPKLFHLEIALDHFKGWKIPEDLTYVHAYMKKMADAEDIQPLVCDNGTGMVKAGFAGDDAPRAVFPSIVGRPRHTGVMVGMGQKDAYVGDEAQSKRGILTLKYPIEHGIVSNWDDMEKIWHHTFYNELRVAPEEHPVLLTEAPLNPKANREKMTQIMFETFNVPAMYVAIQAVLSLYASGRTTGIVLDSGDGVSHTVPIYEGYALPHAILRLDLAGRDLTDALMKILTERGYSFTTTAEREIVRDIKEKLAYVALDYEQELETAKTSSTVEKSYELPDGQVITIGAERFRCPEVLFQPSLIGMEAAGIHETTYNSIMKCDVDIRKDLYGNIVLSGGTTMFPGIADRMSKEITALAPSSMKIKVVAPPERKYSVWIGGSILASLSTFQQMWISKGEYDEAGPSIVHRKCF</sequence>
<dbReference type="PANTHER" id="PTHR11937">
    <property type="entry name" value="ACTIN"/>
    <property type="match status" value="1"/>
</dbReference>
<dbReference type="PROSITE" id="PS01132">
    <property type="entry name" value="ACTINS_ACT_LIKE"/>
    <property type="match status" value="1"/>
</dbReference>
<evidence type="ECO:0000256" key="7">
    <source>
        <dbReference type="ARBA" id="ARBA00022741"/>
    </source>
</evidence>
<evidence type="ECO:0000256" key="3">
    <source>
        <dbReference type="ARBA" id="ARBA00006752"/>
    </source>
</evidence>
<dbReference type="InterPro" id="IPR004000">
    <property type="entry name" value="Actin"/>
</dbReference>
<dbReference type="InterPro" id="IPR020902">
    <property type="entry name" value="Actin/actin-like_CS"/>
</dbReference>
<evidence type="ECO:0000256" key="8">
    <source>
        <dbReference type="ARBA" id="ARBA00022801"/>
    </source>
</evidence>
<dbReference type="GO" id="GO:0019852">
    <property type="term" value="P:L-ascorbic acid metabolic process"/>
    <property type="evidence" value="ECO:0007669"/>
    <property type="project" value="UniProtKB-ARBA"/>
</dbReference>
<dbReference type="Gene3D" id="3.30.420.40">
    <property type="match status" value="2"/>
</dbReference>
<dbReference type="FunFam" id="3.90.640.10:FF:000001">
    <property type="entry name" value="Actin, muscle"/>
    <property type="match status" value="1"/>
</dbReference>
<dbReference type="Gene3D" id="3.90.640.10">
    <property type="entry name" value="Actin, Chain A, domain 4"/>
    <property type="match status" value="1"/>
</dbReference>
<dbReference type="PROSITE" id="PS00406">
    <property type="entry name" value="ACTINS_1"/>
    <property type="match status" value="1"/>
</dbReference>
<dbReference type="Pfam" id="PF00022">
    <property type="entry name" value="Actin"/>
    <property type="match status" value="1"/>
</dbReference>
<dbReference type="SUPFAM" id="SSF47616">
    <property type="entry name" value="GST C-terminal domain-like"/>
    <property type="match status" value="1"/>
</dbReference>